<dbReference type="InterPro" id="IPR036291">
    <property type="entry name" value="NAD(P)-bd_dom_sf"/>
</dbReference>
<evidence type="ECO:0000313" key="3">
    <source>
        <dbReference type="EMBL" id="GGH34005.1"/>
    </source>
</evidence>
<evidence type="ECO:0000313" key="4">
    <source>
        <dbReference type="Proteomes" id="UP000659344"/>
    </source>
</evidence>
<feature type="domain" description="NAD-dependent epimerase/dehydratase" evidence="2">
    <location>
        <begin position="12"/>
        <end position="237"/>
    </location>
</feature>
<reference evidence="4" key="1">
    <citation type="journal article" date="2019" name="Int. J. Syst. Evol. Microbiol.">
        <title>The Global Catalogue of Microorganisms (GCM) 10K type strain sequencing project: providing services to taxonomists for standard genome sequencing and annotation.</title>
        <authorList>
            <consortium name="The Broad Institute Genomics Platform"/>
            <consortium name="The Broad Institute Genome Sequencing Center for Infectious Disease"/>
            <person name="Wu L."/>
            <person name="Ma J."/>
        </authorList>
    </citation>
    <scope>NUCLEOTIDE SEQUENCE [LARGE SCALE GENOMIC DNA]</scope>
    <source>
        <strain evidence="4">CGMCC 1.12769</strain>
    </source>
</reference>
<dbReference type="SUPFAM" id="SSF51735">
    <property type="entry name" value="NAD(P)-binding Rossmann-fold domains"/>
    <property type="match status" value="1"/>
</dbReference>
<comment type="similarity">
    <text evidence="1">Belongs to the NAD(P)-dependent epimerase/dehydratase family.</text>
</comment>
<evidence type="ECO:0000259" key="2">
    <source>
        <dbReference type="Pfam" id="PF01370"/>
    </source>
</evidence>
<dbReference type="PANTHER" id="PTHR43000">
    <property type="entry name" value="DTDP-D-GLUCOSE 4,6-DEHYDRATASE-RELATED"/>
    <property type="match status" value="1"/>
</dbReference>
<dbReference type="Gene3D" id="3.40.50.720">
    <property type="entry name" value="NAD(P)-binding Rossmann-like Domain"/>
    <property type="match status" value="1"/>
</dbReference>
<dbReference type="EMBL" id="BMFT01000003">
    <property type="protein sequence ID" value="GGH34005.1"/>
    <property type="molecule type" value="Genomic_DNA"/>
</dbReference>
<accession>A0ABQ1YR69</accession>
<name>A0ABQ1YR69_9BACL</name>
<organism evidence="3 4">
    <name type="scientific">Paenibacillus segetis</name>
    <dbReference type="NCBI Taxonomy" id="1325360"/>
    <lineage>
        <taxon>Bacteria</taxon>
        <taxon>Bacillati</taxon>
        <taxon>Bacillota</taxon>
        <taxon>Bacilli</taxon>
        <taxon>Bacillales</taxon>
        <taxon>Paenibacillaceae</taxon>
        <taxon>Paenibacillus</taxon>
    </lineage>
</organism>
<proteinExistence type="inferred from homology"/>
<dbReference type="Gene3D" id="3.90.25.10">
    <property type="entry name" value="UDP-galactose 4-epimerase, domain 1"/>
    <property type="match status" value="1"/>
</dbReference>
<gene>
    <name evidence="3" type="ORF">GCM10008013_39500</name>
</gene>
<evidence type="ECO:0000256" key="1">
    <source>
        <dbReference type="ARBA" id="ARBA00007637"/>
    </source>
</evidence>
<sequence length="314" mass="34869">MDERRFLQNRVILITGASGFTGGHACRYFATEMGMHVAALVRKEVNLPAIDGVHYYSCDLHDGQQLRAVVKEIAPDYVLHLGGRNSVSESWEIPLTYMESNVMSTLYLLDALRSFPSCRILIVGSRLSFQLSTSSYRSPHPYSLSKSLQKIVSCSWKELFGQSIILAEPSNLIGPGPSTGLCSLMGKRIVQVEQGGTREPFLISSRSDRRDFLDVRDAVQAYGILLSNGLSGEVYPICSGTERSLEEMTKMMLTIAGSDLAVLWGEDDPHLSESKSTPIRAEFIEHLGWKARISSQVSLTDIIYYFRAMKGEVS</sequence>
<protein>
    <submittedName>
        <fullName evidence="3">UDP-2-acetamido-2,6-dideoxy-hexulose 4-reductase</fullName>
    </submittedName>
</protein>
<comment type="caution">
    <text evidence="3">The sequence shown here is derived from an EMBL/GenBank/DDBJ whole genome shotgun (WGS) entry which is preliminary data.</text>
</comment>
<keyword evidence="4" id="KW-1185">Reference proteome</keyword>
<dbReference type="Pfam" id="PF01370">
    <property type="entry name" value="Epimerase"/>
    <property type="match status" value="1"/>
</dbReference>
<dbReference type="RefSeq" id="WP_188541600.1">
    <property type="nucleotide sequence ID" value="NZ_BMFT01000003.1"/>
</dbReference>
<dbReference type="Proteomes" id="UP000659344">
    <property type="component" value="Unassembled WGS sequence"/>
</dbReference>
<dbReference type="InterPro" id="IPR001509">
    <property type="entry name" value="Epimerase_deHydtase"/>
</dbReference>